<proteinExistence type="predicted"/>
<gene>
    <name evidence="2" type="ORF">LCGC14_0288670</name>
</gene>
<evidence type="ECO:0000313" key="2">
    <source>
        <dbReference type="EMBL" id="KKN84405.1"/>
    </source>
</evidence>
<protein>
    <submittedName>
        <fullName evidence="2">Uncharacterized protein</fullName>
    </submittedName>
</protein>
<dbReference type="AlphaFoldDB" id="A0A0F9TTP7"/>
<sequence length="87" mass="9041">MKHVQTVDQTLNLEIFFAGDISAAGLSDAVNEALEKGGVIDAGGIVCIKASAPGERLAAVDVWVPEEVEAEEPPTIPEDTGTPEPNV</sequence>
<evidence type="ECO:0000256" key="1">
    <source>
        <dbReference type="SAM" id="MobiDB-lite"/>
    </source>
</evidence>
<reference evidence="2" key="1">
    <citation type="journal article" date="2015" name="Nature">
        <title>Complex archaea that bridge the gap between prokaryotes and eukaryotes.</title>
        <authorList>
            <person name="Spang A."/>
            <person name="Saw J.H."/>
            <person name="Jorgensen S.L."/>
            <person name="Zaremba-Niedzwiedzka K."/>
            <person name="Martijn J."/>
            <person name="Lind A.E."/>
            <person name="van Eijk R."/>
            <person name="Schleper C."/>
            <person name="Guy L."/>
            <person name="Ettema T.J."/>
        </authorList>
    </citation>
    <scope>NUCLEOTIDE SEQUENCE</scope>
</reference>
<organism evidence="2">
    <name type="scientific">marine sediment metagenome</name>
    <dbReference type="NCBI Taxonomy" id="412755"/>
    <lineage>
        <taxon>unclassified sequences</taxon>
        <taxon>metagenomes</taxon>
        <taxon>ecological metagenomes</taxon>
    </lineage>
</organism>
<dbReference type="EMBL" id="LAZR01000171">
    <property type="protein sequence ID" value="KKN84405.1"/>
    <property type="molecule type" value="Genomic_DNA"/>
</dbReference>
<feature type="region of interest" description="Disordered" evidence="1">
    <location>
        <begin position="68"/>
        <end position="87"/>
    </location>
</feature>
<accession>A0A0F9TTP7</accession>
<name>A0A0F9TTP7_9ZZZZ</name>
<comment type="caution">
    <text evidence="2">The sequence shown here is derived from an EMBL/GenBank/DDBJ whole genome shotgun (WGS) entry which is preliminary data.</text>
</comment>